<sequence length="474" mass="53718">MEPLEEELSPVKSELDTVMDVERTLASNTLDQLPLQVLQHGSTTAHTGSCSTVGPLPVMQTQGSHLATPSTDVKTNPDSMSLGHSREEDIRPYHRNDKGQEAAIAHTSDTKVSATAEKVSSDVCDISVKVSCTKKDFTERENSTDLSTAGESVEETAVTGRVDLQLQCPECNADNDFYVCEGTVRDDVQLGEKVKIHVGEKLMHCKSCGDSFSSCYAIVKPCESVSEGAASNAKRGRRTRASRASNSGVEKPYKCEHCDKSFNYRYSFKVHLQTHTGEKSLQCTECDAAFRRPHRLYEHMKSQHRDTVKLIKCSYCPKHFTTQDSLHEHTRIHTMERPYTCVYCPSSFKTRFDLDRHMLVHTGEKPYKCNQCSAAFKRPFSLSQHIKSQHTEGGKKPRQPSLKPRKKYTRRNDTRERPFKCEECDCAYMTAQKLKDHTILKHNAVDLKKTYTCQQCNRVFRKISDLNVHIKSHW</sequence>
<dbReference type="EMBL" id="JBAMIC010000007">
    <property type="protein sequence ID" value="KAK7105865.1"/>
    <property type="molecule type" value="Genomic_DNA"/>
</dbReference>
<dbReference type="GO" id="GO:0001228">
    <property type="term" value="F:DNA-binding transcription activator activity, RNA polymerase II-specific"/>
    <property type="evidence" value="ECO:0007669"/>
    <property type="project" value="TreeGrafter"/>
</dbReference>
<feature type="domain" description="C2H2-type" evidence="9">
    <location>
        <begin position="367"/>
        <end position="397"/>
    </location>
</feature>
<evidence type="ECO:0000256" key="8">
    <source>
        <dbReference type="SAM" id="MobiDB-lite"/>
    </source>
</evidence>
<dbReference type="GO" id="GO:0005634">
    <property type="term" value="C:nucleus"/>
    <property type="evidence" value="ECO:0007669"/>
    <property type="project" value="UniProtKB-SubCell"/>
</dbReference>
<name>A0AAN9BM62_9CAEN</name>
<evidence type="ECO:0000256" key="7">
    <source>
        <dbReference type="PROSITE-ProRule" id="PRU00042"/>
    </source>
</evidence>
<dbReference type="InterPro" id="IPR013087">
    <property type="entry name" value="Znf_C2H2_type"/>
</dbReference>
<keyword evidence="11" id="KW-1185">Reference proteome</keyword>
<dbReference type="GO" id="GO:0005694">
    <property type="term" value="C:chromosome"/>
    <property type="evidence" value="ECO:0007669"/>
    <property type="project" value="UniProtKB-ARBA"/>
</dbReference>
<feature type="domain" description="C2H2-type" evidence="9">
    <location>
        <begin position="281"/>
        <end position="309"/>
    </location>
</feature>
<dbReference type="InterPro" id="IPR036236">
    <property type="entry name" value="Znf_C2H2_sf"/>
</dbReference>
<dbReference type="PANTHER" id="PTHR24393">
    <property type="entry name" value="ZINC FINGER PROTEIN"/>
    <property type="match status" value="1"/>
</dbReference>
<dbReference type="AlphaFoldDB" id="A0AAN9BM62"/>
<dbReference type="FunFam" id="3.30.160.60:FF:001732">
    <property type="entry name" value="Zgc:162936"/>
    <property type="match status" value="1"/>
</dbReference>
<proteinExistence type="predicted"/>
<keyword evidence="4 7" id="KW-0863">Zinc-finger</keyword>
<dbReference type="PANTHER" id="PTHR24393:SF34">
    <property type="entry name" value="PR_SET DOMAIN 13"/>
    <property type="match status" value="1"/>
</dbReference>
<evidence type="ECO:0000256" key="6">
    <source>
        <dbReference type="ARBA" id="ARBA00023242"/>
    </source>
</evidence>
<comment type="caution">
    <text evidence="10">The sequence shown here is derived from an EMBL/GenBank/DDBJ whole genome shotgun (WGS) entry which is preliminary data.</text>
</comment>
<feature type="region of interest" description="Disordered" evidence="8">
    <location>
        <begin position="385"/>
        <end position="414"/>
    </location>
</feature>
<accession>A0AAN9BM62</accession>
<evidence type="ECO:0000256" key="4">
    <source>
        <dbReference type="ARBA" id="ARBA00022771"/>
    </source>
</evidence>
<organism evidence="10 11">
    <name type="scientific">Littorina saxatilis</name>
    <dbReference type="NCBI Taxonomy" id="31220"/>
    <lineage>
        <taxon>Eukaryota</taxon>
        <taxon>Metazoa</taxon>
        <taxon>Spiralia</taxon>
        <taxon>Lophotrochozoa</taxon>
        <taxon>Mollusca</taxon>
        <taxon>Gastropoda</taxon>
        <taxon>Caenogastropoda</taxon>
        <taxon>Littorinimorpha</taxon>
        <taxon>Littorinoidea</taxon>
        <taxon>Littorinidae</taxon>
        <taxon>Littorina</taxon>
    </lineage>
</organism>
<protein>
    <recommendedName>
        <fullName evidence="9">C2H2-type domain-containing protein</fullName>
    </recommendedName>
</protein>
<keyword evidence="2" id="KW-0479">Metal-binding</keyword>
<keyword evidence="3" id="KW-0677">Repeat</keyword>
<dbReference type="GO" id="GO:0000978">
    <property type="term" value="F:RNA polymerase II cis-regulatory region sequence-specific DNA binding"/>
    <property type="evidence" value="ECO:0007669"/>
    <property type="project" value="TreeGrafter"/>
</dbReference>
<evidence type="ECO:0000313" key="11">
    <source>
        <dbReference type="Proteomes" id="UP001374579"/>
    </source>
</evidence>
<gene>
    <name evidence="10" type="ORF">V1264_017189</name>
</gene>
<dbReference type="FunFam" id="3.30.160.60:FF:000100">
    <property type="entry name" value="Zinc finger 45-like"/>
    <property type="match status" value="1"/>
</dbReference>
<dbReference type="PROSITE" id="PS00028">
    <property type="entry name" value="ZINC_FINGER_C2H2_1"/>
    <property type="match status" value="5"/>
</dbReference>
<evidence type="ECO:0000256" key="5">
    <source>
        <dbReference type="ARBA" id="ARBA00022833"/>
    </source>
</evidence>
<feature type="compositionally biased region" description="Polar residues" evidence="8">
    <location>
        <begin position="62"/>
        <end position="79"/>
    </location>
</feature>
<feature type="domain" description="C2H2-type" evidence="9">
    <location>
        <begin position="451"/>
        <end position="474"/>
    </location>
</feature>
<feature type="domain" description="C2H2-type" evidence="9">
    <location>
        <begin position="339"/>
        <end position="366"/>
    </location>
</feature>
<dbReference type="GO" id="GO:0008270">
    <property type="term" value="F:zinc ion binding"/>
    <property type="evidence" value="ECO:0007669"/>
    <property type="project" value="UniProtKB-KW"/>
</dbReference>
<dbReference type="FunFam" id="3.30.160.60:FF:001182">
    <property type="entry name" value="Zinc finger, C2H2 type"/>
    <property type="match status" value="1"/>
</dbReference>
<evidence type="ECO:0000313" key="10">
    <source>
        <dbReference type="EMBL" id="KAK7105865.1"/>
    </source>
</evidence>
<evidence type="ECO:0000256" key="1">
    <source>
        <dbReference type="ARBA" id="ARBA00004123"/>
    </source>
</evidence>
<evidence type="ECO:0000256" key="3">
    <source>
        <dbReference type="ARBA" id="ARBA00022737"/>
    </source>
</evidence>
<feature type="region of interest" description="Disordered" evidence="8">
    <location>
        <begin position="62"/>
        <end position="84"/>
    </location>
</feature>
<feature type="domain" description="C2H2-type" evidence="9">
    <location>
        <begin position="311"/>
        <end position="338"/>
    </location>
</feature>
<reference evidence="10 11" key="1">
    <citation type="submission" date="2024-02" db="EMBL/GenBank/DDBJ databases">
        <title>Chromosome-scale genome assembly of the rough periwinkle Littorina saxatilis.</title>
        <authorList>
            <person name="De Jode A."/>
            <person name="Faria R."/>
            <person name="Formenti G."/>
            <person name="Sims Y."/>
            <person name="Smith T.P."/>
            <person name="Tracey A."/>
            <person name="Wood J.M.D."/>
            <person name="Zagrodzka Z.B."/>
            <person name="Johannesson K."/>
            <person name="Butlin R.K."/>
            <person name="Leder E.H."/>
        </authorList>
    </citation>
    <scope>NUCLEOTIDE SEQUENCE [LARGE SCALE GENOMIC DNA]</scope>
    <source>
        <strain evidence="10">Snail1</strain>
        <tissue evidence="10">Muscle</tissue>
    </source>
</reference>
<dbReference type="Proteomes" id="UP001374579">
    <property type="component" value="Unassembled WGS sequence"/>
</dbReference>
<comment type="subcellular location">
    <subcellularLocation>
        <location evidence="1">Nucleus</location>
    </subcellularLocation>
</comment>
<keyword evidence="6" id="KW-0539">Nucleus</keyword>
<evidence type="ECO:0000256" key="2">
    <source>
        <dbReference type="ARBA" id="ARBA00022723"/>
    </source>
</evidence>
<keyword evidence="5" id="KW-0862">Zinc</keyword>
<dbReference type="PROSITE" id="PS50157">
    <property type="entry name" value="ZINC_FINGER_C2H2_2"/>
    <property type="match status" value="6"/>
</dbReference>
<dbReference type="SUPFAM" id="SSF57667">
    <property type="entry name" value="beta-beta-alpha zinc fingers"/>
    <property type="match status" value="4"/>
</dbReference>
<dbReference type="FunFam" id="3.30.160.60:FF:002343">
    <property type="entry name" value="Zinc finger protein 33A"/>
    <property type="match status" value="1"/>
</dbReference>
<dbReference type="Pfam" id="PF00096">
    <property type="entry name" value="zf-C2H2"/>
    <property type="match status" value="6"/>
</dbReference>
<dbReference type="Gene3D" id="3.30.160.60">
    <property type="entry name" value="Classic Zinc Finger"/>
    <property type="match status" value="6"/>
</dbReference>
<dbReference type="SMART" id="SM00355">
    <property type="entry name" value="ZnF_C2H2"/>
    <property type="match status" value="7"/>
</dbReference>
<feature type="domain" description="C2H2-type" evidence="9">
    <location>
        <begin position="253"/>
        <end position="280"/>
    </location>
</feature>
<evidence type="ECO:0000259" key="9">
    <source>
        <dbReference type="PROSITE" id="PS50157"/>
    </source>
</evidence>